<accession>A0A6J2TVM1</accession>
<keyword evidence="3" id="KW-1185">Reference proteome</keyword>
<keyword evidence="1" id="KW-1133">Transmembrane helix</keyword>
<dbReference type="PANTHER" id="PTHR12471:SF7">
    <property type="entry name" value="V-TYPE PROTON ATPASE SUBUNIT S1"/>
    <property type="match status" value="1"/>
</dbReference>
<gene>
    <name evidence="4" type="primary">LOC115628573</name>
</gene>
<name>A0A6J2TVM1_DROLE</name>
<dbReference type="OrthoDB" id="7863632at2759"/>
<feature type="transmembrane region" description="Helical" evidence="1">
    <location>
        <begin position="377"/>
        <end position="401"/>
    </location>
</feature>
<dbReference type="RefSeq" id="XP_030380601.1">
    <property type="nucleotide sequence ID" value="XM_030524741.1"/>
</dbReference>
<evidence type="ECO:0000313" key="4">
    <source>
        <dbReference type="RefSeq" id="XP_030380601.1"/>
    </source>
</evidence>
<dbReference type="PANTHER" id="PTHR12471">
    <property type="entry name" value="VACUOLAR ATP SYNTHASE SUBUNIT S1"/>
    <property type="match status" value="1"/>
</dbReference>
<keyword evidence="1" id="KW-0472">Membrane</keyword>
<sequence>MNRLLLEIFLLLAALAKTCAGGDPPVLMWGLDAPAPDTIFKPVESEMLADFLDPLQENYMIVVYFAQELSPKDFLCEVPESSQKCFKYLSEVFPLNYYSQVRSPQRVVELFAYKDPDWQQLNVSAELQLQLQQAPICEPGLVHAFNFSDTHALRHQNLLAHDQFIASVSEHLKSCPVIQLYTAFDASSQHRERRADDWDQFKKVSPTPKADMDTGDVGIVQEPHNLTVLRADLGLLVYKKIVYAIEVKQGKHVYYRRLYIKLVDNELMVEVLNTSVSQLGFLFTLNTVKGPLQIEIRSTKGDWRVTQFMYQGGVKFQTIDLIFYSKTHSLCCTAITAYSPRGDRITIYDLYMDVITNENQTGTDPNYRPKPCWYCEIFITSGIAQATFTVIILISLLAFGFSMIWDIGKNSAVPVLNRDRDPLEAVR</sequence>
<reference evidence="4" key="1">
    <citation type="submission" date="2025-08" db="UniProtKB">
        <authorList>
            <consortium name="RefSeq"/>
        </authorList>
    </citation>
    <scope>IDENTIFICATION</scope>
    <source>
        <strain evidence="4">11010-0011.00</strain>
        <tissue evidence="4">Whole body</tissue>
    </source>
</reference>
<dbReference type="GeneID" id="115628573"/>
<dbReference type="InterPro" id="IPR008388">
    <property type="entry name" value="Ac45_acc_su"/>
</dbReference>
<organism evidence="3 4">
    <name type="scientific">Drosophila lebanonensis</name>
    <name type="common">Fruit fly</name>
    <name type="synonym">Scaptodrosophila lebanonensis</name>
    <dbReference type="NCBI Taxonomy" id="7225"/>
    <lineage>
        <taxon>Eukaryota</taxon>
        <taxon>Metazoa</taxon>
        <taxon>Ecdysozoa</taxon>
        <taxon>Arthropoda</taxon>
        <taxon>Hexapoda</taxon>
        <taxon>Insecta</taxon>
        <taxon>Pterygota</taxon>
        <taxon>Neoptera</taxon>
        <taxon>Endopterygota</taxon>
        <taxon>Diptera</taxon>
        <taxon>Brachycera</taxon>
        <taxon>Muscomorpha</taxon>
        <taxon>Ephydroidea</taxon>
        <taxon>Drosophilidae</taxon>
        <taxon>Scaptodrosophila</taxon>
    </lineage>
</organism>
<keyword evidence="1" id="KW-0812">Transmembrane</keyword>
<proteinExistence type="predicted"/>
<dbReference type="GO" id="GO:0033176">
    <property type="term" value="C:proton-transporting V-type ATPase complex"/>
    <property type="evidence" value="ECO:0007669"/>
    <property type="project" value="TreeGrafter"/>
</dbReference>
<dbReference type="GO" id="GO:0001671">
    <property type="term" value="F:ATPase activator activity"/>
    <property type="evidence" value="ECO:0007669"/>
    <property type="project" value="TreeGrafter"/>
</dbReference>
<evidence type="ECO:0000256" key="1">
    <source>
        <dbReference type="SAM" id="Phobius"/>
    </source>
</evidence>
<keyword evidence="2" id="KW-0732">Signal</keyword>
<evidence type="ECO:0000313" key="3">
    <source>
        <dbReference type="Proteomes" id="UP000504634"/>
    </source>
</evidence>
<protein>
    <submittedName>
        <fullName evidence="4">Uncharacterized protein LOC115628573</fullName>
    </submittedName>
</protein>
<dbReference type="Proteomes" id="UP000504634">
    <property type="component" value="Unplaced"/>
</dbReference>
<dbReference type="GO" id="GO:0030641">
    <property type="term" value="P:regulation of cellular pH"/>
    <property type="evidence" value="ECO:0007669"/>
    <property type="project" value="TreeGrafter"/>
</dbReference>
<feature type="chain" id="PRO_5026958667" evidence="2">
    <location>
        <begin position="21"/>
        <end position="427"/>
    </location>
</feature>
<feature type="signal peptide" evidence="2">
    <location>
        <begin position="1"/>
        <end position="20"/>
    </location>
</feature>
<evidence type="ECO:0000256" key="2">
    <source>
        <dbReference type="SAM" id="SignalP"/>
    </source>
</evidence>
<dbReference type="AlphaFoldDB" id="A0A6J2TVM1"/>